<comment type="subcellular location">
    <subcellularLocation>
        <location evidence="1">Membrane</location>
    </subcellularLocation>
</comment>
<accession>A0A9X1PPE1</accession>
<keyword evidence="2 3" id="KW-0472">Membrane</keyword>
<dbReference type="Pfam" id="PF00144">
    <property type="entry name" value="Beta-lactamase"/>
    <property type="match status" value="1"/>
</dbReference>
<keyword evidence="4" id="KW-0732">Signal</keyword>
<proteinExistence type="predicted"/>
<dbReference type="PANTHER" id="PTHR46825:SF11">
    <property type="entry name" value="PENICILLIN-BINDING PROTEIN 4"/>
    <property type="match status" value="1"/>
</dbReference>
<keyword evidence="3" id="KW-0812">Transmembrane</keyword>
<dbReference type="InterPro" id="IPR001466">
    <property type="entry name" value="Beta-lactam-related"/>
</dbReference>
<feature type="transmembrane region" description="Helical" evidence="3">
    <location>
        <begin position="495"/>
        <end position="521"/>
    </location>
</feature>
<feature type="domain" description="Beta-lactamase-related" evidence="5">
    <location>
        <begin position="40"/>
        <end position="372"/>
    </location>
</feature>
<evidence type="ECO:0000256" key="2">
    <source>
        <dbReference type="ARBA" id="ARBA00023136"/>
    </source>
</evidence>
<feature type="transmembrane region" description="Helical" evidence="3">
    <location>
        <begin position="599"/>
        <end position="618"/>
    </location>
</feature>
<dbReference type="RefSeq" id="WP_234656277.1">
    <property type="nucleotide sequence ID" value="NZ_CP094997.1"/>
</dbReference>
<feature type="transmembrane region" description="Helical" evidence="3">
    <location>
        <begin position="565"/>
        <end position="587"/>
    </location>
</feature>
<feature type="signal peptide" evidence="4">
    <location>
        <begin position="1"/>
        <end position="27"/>
    </location>
</feature>
<organism evidence="6 7">
    <name type="scientific">Dyadobacter chenwenxiniae</name>
    <dbReference type="NCBI Taxonomy" id="2906456"/>
    <lineage>
        <taxon>Bacteria</taxon>
        <taxon>Pseudomonadati</taxon>
        <taxon>Bacteroidota</taxon>
        <taxon>Cytophagia</taxon>
        <taxon>Cytophagales</taxon>
        <taxon>Spirosomataceae</taxon>
        <taxon>Dyadobacter</taxon>
    </lineage>
</organism>
<dbReference type="AlphaFoldDB" id="A0A9X1PPE1"/>
<evidence type="ECO:0000259" key="5">
    <source>
        <dbReference type="Pfam" id="PF00144"/>
    </source>
</evidence>
<dbReference type="EMBL" id="JAJTTC010000004">
    <property type="protein sequence ID" value="MCF0063258.1"/>
    <property type="molecule type" value="Genomic_DNA"/>
</dbReference>
<dbReference type="InterPro" id="IPR050491">
    <property type="entry name" value="AmpC-like"/>
</dbReference>
<sequence length="624" mass="69738">MARSITFFLLVLAFLLATLSTFPAVQAQEPVPKTLDELKARLESEMQRQHVAGMMLAIVDKDSVRFSGGLGLSDMGKRTPVTQRQLFRAASITKTFIALSILDLVKEKKLRGTTKLSDIAPEIPFENKWETSNPVTIEMLLEHTTGFSDKSPFEEYNFTGKPVTGIGSVAVFGKFMKSRWKPGERHSYSSVNYAILDYIIGKVSSKPTSEYLRTKVFTPLQMPDANIAMTSDGSAKYSKGYVWKDDHFQLVPHQPAFNPGYSSLNVSALDFAFALKAYLNDWKTHSGPFLSEKFLNESETPHTYLSARAGLMNTYGYGNEASDIAGHIFRGHRGAIGGFLSAFLYNRKLGLGYAFAINTHNESFYRYADHLISQFVLQHVQKPVMPVTYPLNKAVAQPFMGYYKLSNPSQLYTGFFESLTNTIKVEQVGNELSVQILGRGSMKWQAAEAAGIRYKSLHAASPQILFLKDTEGNHVIVDGTLYFEKTTAFAAWSSLLGFAVSVLFLVSTLFFLLINLLLFVAGKIPRCVLVTRFSPALVTTGSLLILWSASQLFDHMREASSTDWLFMMWGAGKYLFAAGTLLVLYILSVKWRTFSSKGLKGYLVMVAISACYLFFIFVSSNWYY</sequence>
<keyword evidence="3" id="KW-1133">Transmembrane helix</keyword>
<dbReference type="SUPFAM" id="SSF56601">
    <property type="entry name" value="beta-lactamase/transpeptidase-like"/>
    <property type="match status" value="1"/>
</dbReference>
<evidence type="ECO:0000256" key="3">
    <source>
        <dbReference type="SAM" id="Phobius"/>
    </source>
</evidence>
<evidence type="ECO:0000256" key="1">
    <source>
        <dbReference type="ARBA" id="ARBA00004370"/>
    </source>
</evidence>
<protein>
    <submittedName>
        <fullName evidence="6">Beta-lactamase family protein</fullName>
    </submittedName>
</protein>
<comment type="caution">
    <text evidence="6">The sequence shown here is derived from an EMBL/GenBank/DDBJ whole genome shotgun (WGS) entry which is preliminary data.</text>
</comment>
<reference evidence="6" key="1">
    <citation type="submission" date="2021-12" db="EMBL/GenBank/DDBJ databases">
        <title>Novel species in genus Dyadobacter.</title>
        <authorList>
            <person name="Ma C."/>
        </authorList>
    </citation>
    <scope>NUCLEOTIDE SEQUENCE</scope>
    <source>
        <strain evidence="6">LJ419</strain>
    </source>
</reference>
<dbReference type="GO" id="GO:0016020">
    <property type="term" value="C:membrane"/>
    <property type="evidence" value="ECO:0007669"/>
    <property type="project" value="UniProtKB-SubCell"/>
</dbReference>
<dbReference type="PANTHER" id="PTHR46825">
    <property type="entry name" value="D-ALANYL-D-ALANINE-CARBOXYPEPTIDASE/ENDOPEPTIDASE AMPH"/>
    <property type="match status" value="1"/>
</dbReference>
<evidence type="ECO:0000256" key="4">
    <source>
        <dbReference type="SAM" id="SignalP"/>
    </source>
</evidence>
<keyword evidence="7" id="KW-1185">Reference proteome</keyword>
<name>A0A9X1PPE1_9BACT</name>
<feature type="chain" id="PRO_5040813729" evidence="4">
    <location>
        <begin position="28"/>
        <end position="624"/>
    </location>
</feature>
<gene>
    <name evidence="6" type="ORF">LXM26_17245</name>
</gene>
<dbReference type="InterPro" id="IPR012338">
    <property type="entry name" value="Beta-lactam/transpept-like"/>
</dbReference>
<evidence type="ECO:0000313" key="6">
    <source>
        <dbReference type="EMBL" id="MCF0063258.1"/>
    </source>
</evidence>
<dbReference type="Gene3D" id="3.40.710.10">
    <property type="entry name" value="DD-peptidase/beta-lactamase superfamily"/>
    <property type="match status" value="1"/>
</dbReference>
<dbReference type="Proteomes" id="UP001139000">
    <property type="component" value="Unassembled WGS sequence"/>
</dbReference>
<feature type="transmembrane region" description="Helical" evidence="3">
    <location>
        <begin position="533"/>
        <end position="553"/>
    </location>
</feature>
<evidence type="ECO:0000313" key="7">
    <source>
        <dbReference type="Proteomes" id="UP001139000"/>
    </source>
</evidence>